<proteinExistence type="predicted"/>
<dbReference type="SMART" id="SM00100">
    <property type="entry name" value="cNMP"/>
    <property type="match status" value="2"/>
</dbReference>
<feature type="domain" description="Cyclic nucleotide-binding" evidence="1">
    <location>
        <begin position="706"/>
        <end position="802"/>
    </location>
</feature>
<dbReference type="GO" id="GO:0030552">
    <property type="term" value="F:cAMP binding"/>
    <property type="evidence" value="ECO:0007669"/>
    <property type="project" value="TreeGrafter"/>
</dbReference>
<evidence type="ECO:0000313" key="3">
    <source>
        <dbReference type="Proteomes" id="UP000054937"/>
    </source>
</evidence>
<dbReference type="InterPro" id="IPR036866">
    <property type="entry name" value="RibonucZ/Hydroxyglut_hydro"/>
</dbReference>
<accession>A0A0V0QM40</accession>
<dbReference type="CDD" id="cd00038">
    <property type="entry name" value="CAP_ED"/>
    <property type="match status" value="2"/>
</dbReference>
<dbReference type="Proteomes" id="UP000054937">
    <property type="component" value="Unassembled WGS sequence"/>
</dbReference>
<protein>
    <submittedName>
        <fullName evidence="2">Cyclic nucleotide-binding protein</fullName>
    </submittedName>
</protein>
<name>A0A0V0QM40_PSEPJ</name>
<dbReference type="GO" id="GO:0005829">
    <property type="term" value="C:cytosol"/>
    <property type="evidence" value="ECO:0007669"/>
    <property type="project" value="TreeGrafter"/>
</dbReference>
<dbReference type="PROSITE" id="PS50042">
    <property type="entry name" value="CNMP_BINDING_3"/>
    <property type="match status" value="2"/>
</dbReference>
<dbReference type="PANTHER" id="PTHR11635">
    <property type="entry name" value="CAMP-DEPENDENT PROTEIN KINASE REGULATORY CHAIN"/>
    <property type="match status" value="1"/>
</dbReference>
<dbReference type="SUPFAM" id="SSF56281">
    <property type="entry name" value="Metallo-hydrolase/oxidoreductase"/>
    <property type="match status" value="1"/>
</dbReference>
<dbReference type="InParanoid" id="A0A0V0QM40"/>
<comment type="caution">
    <text evidence="2">The sequence shown here is derived from an EMBL/GenBank/DDBJ whole genome shotgun (WGS) entry which is preliminary data.</text>
</comment>
<feature type="domain" description="Cyclic nucleotide-binding" evidence="1">
    <location>
        <begin position="572"/>
        <end position="668"/>
    </location>
</feature>
<reference evidence="2 3" key="1">
    <citation type="journal article" date="2015" name="Sci. Rep.">
        <title>Genome of the facultative scuticociliatosis pathogen Pseudocohnilembus persalinus provides insight into its virulence through horizontal gene transfer.</title>
        <authorList>
            <person name="Xiong J."/>
            <person name="Wang G."/>
            <person name="Cheng J."/>
            <person name="Tian M."/>
            <person name="Pan X."/>
            <person name="Warren A."/>
            <person name="Jiang C."/>
            <person name="Yuan D."/>
            <person name="Miao W."/>
        </authorList>
    </citation>
    <scope>NUCLEOTIDE SEQUENCE [LARGE SCALE GENOMIC DNA]</scope>
    <source>
        <strain evidence="2">36N120E</strain>
    </source>
</reference>
<dbReference type="OrthoDB" id="421226at2759"/>
<dbReference type="GO" id="GO:0034236">
    <property type="term" value="F:protein kinase A catalytic subunit binding"/>
    <property type="evidence" value="ECO:0007669"/>
    <property type="project" value="TreeGrafter"/>
</dbReference>
<dbReference type="AlphaFoldDB" id="A0A0V0QM40"/>
<dbReference type="GO" id="GO:0005952">
    <property type="term" value="C:cAMP-dependent protein kinase complex"/>
    <property type="evidence" value="ECO:0007669"/>
    <property type="project" value="InterPro"/>
</dbReference>
<dbReference type="EMBL" id="LDAU01000131">
    <property type="protein sequence ID" value="KRX03433.1"/>
    <property type="molecule type" value="Genomic_DNA"/>
</dbReference>
<dbReference type="InterPro" id="IPR018490">
    <property type="entry name" value="cNMP-bd_dom_sf"/>
</dbReference>
<evidence type="ECO:0000313" key="2">
    <source>
        <dbReference type="EMBL" id="KRX03433.1"/>
    </source>
</evidence>
<dbReference type="Gene3D" id="2.60.120.10">
    <property type="entry name" value="Jelly Rolls"/>
    <property type="match status" value="2"/>
</dbReference>
<sequence length="837" mass="98217">MSRFSNHYDKKFSNSSIKKQISSDSIFFEFEDQFYQENFTKIQISLECGATLYKTPIGWIQFGIPPGALVELNQKGIKVPQYYIIPINRFHKRYALSIADFQNVALYNFIEKQQKTYLICSPYYAEHLQQVFYSLYPTINQSDLNPVLEFYSSIDKNPIPQFNKEALYIKGLVEQYNPKFQFQEMIDFVILDKSDKKKMEVKLNDEVLIRARSQEYNILVDGQEVGTTNEKYDFTYVSELNWDEELKLKYNVDELLKIGQSRKQSNKNLIQEKILQDKDEYVCEFGVTFLPKLDTQQYGDSSLGFIIWIKGRGVIVDPPPFTLQILNKMHISTVLIEWIIITQGNSTNDQGAFQLLFENSNLELITSRLIYERFLNKYSYYSQMSKDFLGKILKFRPISIGAPLIIKDCRFKFTFNMGLNLNLAFTATREKQTIYFYGENIMDKQLIQKAFDGKVISQDRKQQLESDGWKNSDLIIMYMGKYSWENNYEDIKQIKDFEQIQEKIYFLTRYQEQKFLIKQKKLNSPLNHDSSNPMKTIRLQNQYIKKLNQINQEKIKQQELQQKIDLFCTIEIFENISIKNFRDLLQSTKEEYFDTGEYIIKQDTVGTKFYFVMAGMVCIFTNNRKLVRYCGTGSYFGEKALNHNKETRGANIIAAKPTILISLEKQDFWFIFGEERDEAGPIAEKLLSIQQSRQKDTVNLMRLNPILREFTEPQRQEIEMILKETKFDMNKIIWTKGDPAQFAIFIKSGSIKFSDCPEQVKPEMGEGYFIGEIDALLNEGVHGKLTTTLISLKKTEAFIIDKHMLLNFFKKNLGVLLKINYLKCFGPIQQEQEDLKI</sequence>
<evidence type="ECO:0000259" key="1">
    <source>
        <dbReference type="PROSITE" id="PS50042"/>
    </source>
</evidence>
<dbReference type="InterPro" id="IPR050503">
    <property type="entry name" value="cAMP-dep_PK_reg_su-like"/>
</dbReference>
<organism evidence="2 3">
    <name type="scientific">Pseudocohnilembus persalinus</name>
    <name type="common">Ciliate</name>
    <dbReference type="NCBI Taxonomy" id="266149"/>
    <lineage>
        <taxon>Eukaryota</taxon>
        <taxon>Sar</taxon>
        <taxon>Alveolata</taxon>
        <taxon>Ciliophora</taxon>
        <taxon>Intramacronucleata</taxon>
        <taxon>Oligohymenophorea</taxon>
        <taxon>Scuticociliatia</taxon>
        <taxon>Philasterida</taxon>
        <taxon>Pseudocohnilembidae</taxon>
        <taxon>Pseudocohnilembus</taxon>
    </lineage>
</organism>
<keyword evidence="3" id="KW-1185">Reference proteome</keyword>
<dbReference type="InterPro" id="IPR014710">
    <property type="entry name" value="RmlC-like_jellyroll"/>
</dbReference>
<dbReference type="GO" id="GO:0004862">
    <property type="term" value="F:cAMP-dependent protein kinase inhibitor activity"/>
    <property type="evidence" value="ECO:0007669"/>
    <property type="project" value="TreeGrafter"/>
</dbReference>
<dbReference type="Pfam" id="PF00027">
    <property type="entry name" value="cNMP_binding"/>
    <property type="match status" value="1"/>
</dbReference>
<dbReference type="PANTHER" id="PTHR11635:SF152">
    <property type="entry name" value="CAMP-DEPENDENT PROTEIN KINASE TYPE I REGULATORY SUBUNIT-RELATED"/>
    <property type="match status" value="1"/>
</dbReference>
<dbReference type="InterPro" id="IPR000595">
    <property type="entry name" value="cNMP-bd_dom"/>
</dbReference>
<gene>
    <name evidence="2" type="ORF">PPERSA_02812</name>
</gene>
<dbReference type="SUPFAM" id="SSF51206">
    <property type="entry name" value="cAMP-binding domain-like"/>
    <property type="match status" value="2"/>
</dbReference>